<dbReference type="PANTHER" id="PTHR37955">
    <property type="entry name" value="TELLURITE RESISTANCE PROTEIN TEHA"/>
    <property type="match status" value="1"/>
</dbReference>
<protein>
    <recommendedName>
        <fullName evidence="8">Tellurite resistance protein TehA</fullName>
    </recommendedName>
</protein>
<feature type="transmembrane region" description="Helical" evidence="5">
    <location>
        <begin position="282"/>
        <end position="302"/>
    </location>
</feature>
<evidence type="ECO:0000256" key="1">
    <source>
        <dbReference type="ARBA" id="ARBA00004141"/>
    </source>
</evidence>
<feature type="transmembrane region" description="Helical" evidence="5">
    <location>
        <begin position="41"/>
        <end position="62"/>
    </location>
</feature>
<evidence type="ECO:0000256" key="5">
    <source>
        <dbReference type="SAM" id="Phobius"/>
    </source>
</evidence>
<dbReference type="Proteomes" id="UP000075531">
    <property type="component" value="Unassembled WGS sequence"/>
</dbReference>
<evidence type="ECO:0000313" key="7">
    <source>
        <dbReference type="Proteomes" id="UP000075531"/>
    </source>
</evidence>
<keyword evidence="2 5" id="KW-0812">Transmembrane</keyword>
<evidence type="ECO:0008006" key="8">
    <source>
        <dbReference type="Google" id="ProtNLM"/>
    </source>
</evidence>
<dbReference type="GO" id="GO:0005886">
    <property type="term" value="C:plasma membrane"/>
    <property type="evidence" value="ECO:0007669"/>
    <property type="project" value="TreeGrafter"/>
</dbReference>
<dbReference type="Gene3D" id="1.50.10.150">
    <property type="entry name" value="Voltage-dependent anion channel"/>
    <property type="match status" value="1"/>
</dbReference>
<dbReference type="Pfam" id="PF03595">
    <property type="entry name" value="SLAC1"/>
    <property type="match status" value="1"/>
</dbReference>
<organism evidence="6 7">
    <name type="scientific">Clostridium tepidiprofundi DSM 19306</name>
    <dbReference type="NCBI Taxonomy" id="1121338"/>
    <lineage>
        <taxon>Bacteria</taxon>
        <taxon>Bacillati</taxon>
        <taxon>Bacillota</taxon>
        <taxon>Clostridia</taxon>
        <taxon>Eubacteriales</taxon>
        <taxon>Clostridiaceae</taxon>
        <taxon>Clostridium</taxon>
    </lineage>
</organism>
<dbReference type="GO" id="GO:0046583">
    <property type="term" value="F:monoatomic cation efflux transmembrane transporter activity"/>
    <property type="evidence" value="ECO:0007669"/>
    <property type="project" value="TreeGrafter"/>
</dbReference>
<dbReference type="InterPro" id="IPR004695">
    <property type="entry name" value="SLAC1/Mae1/Ssu1/TehA"/>
</dbReference>
<keyword evidence="4 5" id="KW-0472">Membrane</keyword>
<feature type="transmembrane region" description="Helical" evidence="5">
    <location>
        <begin position="257"/>
        <end position="276"/>
    </location>
</feature>
<feature type="transmembrane region" description="Helical" evidence="5">
    <location>
        <begin position="83"/>
        <end position="102"/>
    </location>
</feature>
<dbReference type="InterPro" id="IPR038665">
    <property type="entry name" value="Voltage-dep_anion_channel_sf"/>
</dbReference>
<evidence type="ECO:0000256" key="3">
    <source>
        <dbReference type="ARBA" id="ARBA00022989"/>
    </source>
</evidence>
<feature type="transmembrane region" description="Helical" evidence="5">
    <location>
        <begin position="108"/>
        <end position="130"/>
    </location>
</feature>
<feature type="transmembrane region" description="Helical" evidence="5">
    <location>
        <begin position="167"/>
        <end position="186"/>
    </location>
</feature>
<dbReference type="CDD" id="cd09323">
    <property type="entry name" value="TDT_SLAC1_like"/>
    <property type="match status" value="1"/>
</dbReference>
<evidence type="ECO:0000256" key="2">
    <source>
        <dbReference type="ARBA" id="ARBA00022692"/>
    </source>
</evidence>
<keyword evidence="7" id="KW-1185">Reference proteome</keyword>
<evidence type="ECO:0000256" key="4">
    <source>
        <dbReference type="ARBA" id="ARBA00023136"/>
    </source>
</evidence>
<dbReference type="RefSeq" id="WP_066824065.1">
    <property type="nucleotide sequence ID" value="NZ_LTBA01000010.1"/>
</dbReference>
<feature type="transmembrane region" description="Helical" evidence="5">
    <location>
        <begin position="229"/>
        <end position="245"/>
    </location>
</feature>
<dbReference type="OrthoDB" id="958273at2"/>
<reference evidence="6 7" key="1">
    <citation type="submission" date="2016-02" db="EMBL/GenBank/DDBJ databases">
        <title>Genome sequence of Clostridium tepidiprofundi DSM 19306.</title>
        <authorList>
            <person name="Poehlein A."/>
            <person name="Daniel R."/>
        </authorList>
    </citation>
    <scope>NUCLEOTIDE SEQUENCE [LARGE SCALE GENOMIC DNA]</scope>
    <source>
        <strain evidence="6 7">DSM 19306</strain>
    </source>
</reference>
<gene>
    <name evidence="6" type="ORF">CLTEP_12240</name>
</gene>
<comment type="caution">
    <text evidence="6">The sequence shown here is derived from an EMBL/GenBank/DDBJ whole genome shotgun (WGS) entry which is preliminary data.</text>
</comment>
<dbReference type="PATRIC" id="fig|1121338.3.peg.1259"/>
<dbReference type="EMBL" id="LTBA01000010">
    <property type="protein sequence ID" value="KYH34759.1"/>
    <property type="molecule type" value="Genomic_DNA"/>
</dbReference>
<feature type="transmembrane region" description="Helical" evidence="5">
    <location>
        <begin position="198"/>
        <end position="217"/>
    </location>
</feature>
<feature type="transmembrane region" description="Helical" evidence="5">
    <location>
        <begin position="142"/>
        <end position="161"/>
    </location>
</feature>
<dbReference type="PANTHER" id="PTHR37955:SF1">
    <property type="entry name" value="DEP DOMAIN-CONTAINING PROTEIN"/>
    <property type="match status" value="1"/>
</dbReference>
<dbReference type="InterPro" id="IPR052951">
    <property type="entry name" value="Tellurite_res_ion_channel"/>
</dbReference>
<accession>A0A151B4C3</accession>
<comment type="subcellular location">
    <subcellularLocation>
        <location evidence="1">Membrane</location>
        <topology evidence="1">Multi-pass membrane protein</topology>
    </subcellularLocation>
</comment>
<proteinExistence type="predicted"/>
<sequence length="319" mass="37129">MNNQNRIKNFPISFFSIILGMAGFTIAIQKTEGILKSTINLNLYLLGITVFMFSIIAILYIYKFIKYTEEVKLEFKNPVKLSFFPTISISLLLLSVAFLDVNLSISKILWYFGTIIHAIFTYKIISVWMFHPNIDIKNFNPAWFIPVVGNIIVPIAGVKHFNIELSWFFYSIGLLFWIVLFTIFIYRIIFHHPLPEKLLPTLAILISPPAIGFISYVKLTHSVDSFARILYYFALFLTTFLLKEYKLFSRIKFYLSWWAYTFPISAMTIATALMYHMTKVVFYKYLMFSILIILIALVVIILPMTISKIIEKGICIEED</sequence>
<name>A0A151B4C3_9CLOT</name>
<feature type="transmembrane region" description="Helical" evidence="5">
    <location>
        <begin position="12"/>
        <end position="29"/>
    </location>
</feature>
<evidence type="ECO:0000313" key="6">
    <source>
        <dbReference type="EMBL" id="KYH34759.1"/>
    </source>
</evidence>
<keyword evidence="3 5" id="KW-1133">Transmembrane helix</keyword>
<dbReference type="AlphaFoldDB" id="A0A151B4C3"/>